<proteinExistence type="predicted"/>
<reference evidence="3" key="1">
    <citation type="submission" date="2023-07" db="EMBL/GenBank/DDBJ databases">
        <authorList>
            <consortium name="CYATHOMIX"/>
        </authorList>
    </citation>
    <scope>NUCLEOTIDE SEQUENCE</scope>
    <source>
        <strain evidence="3">N/A</strain>
    </source>
</reference>
<comment type="caution">
    <text evidence="3">The sequence shown here is derived from an EMBL/GenBank/DDBJ whole genome shotgun (WGS) entry which is preliminary data.</text>
</comment>
<protein>
    <submittedName>
        <fullName evidence="3">Uncharacterized protein</fullName>
    </submittedName>
</protein>
<dbReference type="Proteomes" id="UP001176961">
    <property type="component" value="Unassembled WGS sequence"/>
</dbReference>
<feature type="chain" id="PRO_5041367453" evidence="2">
    <location>
        <begin position="17"/>
        <end position="236"/>
    </location>
</feature>
<keyword evidence="4" id="KW-1185">Reference proteome</keyword>
<dbReference type="EMBL" id="CATQJL010000001">
    <property type="protein sequence ID" value="CAJ0589628.1"/>
    <property type="molecule type" value="Genomic_DNA"/>
</dbReference>
<evidence type="ECO:0000256" key="1">
    <source>
        <dbReference type="SAM" id="MobiDB-lite"/>
    </source>
</evidence>
<organism evidence="3 4">
    <name type="scientific">Cylicocyclus nassatus</name>
    <name type="common">Nematode worm</name>
    <dbReference type="NCBI Taxonomy" id="53992"/>
    <lineage>
        <taxon>Eukaryota</taxon>
        <taxon>Metazoa</taxon>
        <taxon>Ecdysozoa</taxon>
        <taxon>Nematoda</taxon>
        <taxon>Chromadorea</taxon>
        <taxon>Rhabditida</taxon>
        <taxon>Rhabditina</taxon>
        <taxon>Rhabditomorpha</taxon>
        <taxon>Strongyloidea</taxon>
        <taxon>Strongylidae</taxon>
        <taxon>Cylicocyclus</taxon>
    </lineage>
</organism>
<keyword evidence="2" id="KW-0732">Signal</keyword>
<evidence type="ECO:0000313" key="4">
    <source>
        <dbReference type="Proteomes" id="UP001176961"/>
    </source>
</evidence>
<dbReference type="AlphaFoldDB" id="A0AA36GG06"/>
<evidence type="ECO:0000313" key="3">
    <source>
        <dbReference type="EMBL" id="CAJ0589628.1"/>
    </source>
</evidence>
<feature type="region of interest" description="Disordered" evidence="1">
    <location>
        <begin position="162"/>
        <end position="236"/>
    </location>
</feature>
<evidence type="ECO:0000256" key="2">
    <source>
        <dbReference type="SAM" id="SignalP"/>
    </source>
</evidence>
<gene>
    <name evidence="3" type="ORF">CYNAS_LOCUS1611</name>
</gene>
<feature type="compositionally biased region" description="Basic and acidic residues" evidence="1">
    <location>
        <begin position="207"/>
        <end position="228"/>
    </location>
</feature>
<feature type="signal peptide" evidence="2">
    <location>
        <begin position="1"/>
        <end position="16"/>
    </location>
</feature>
<accession>A0AA36GG06</accession>
<name>A0AA36GG06_CYLNA</name>
<sequence>MQAVILFLNVFASIQAIIDLRHETPEDRARLEQFVECLKNCVKEPAEDNQGAILFVVVFASTQAANFDLGHGAPKHRSSWLAEQEQNLECLKVCVDEPTKGNQVACNECGPTYSRNPVNLHRPNYPQNFANPGGPSYPQNFANLGGPTYSQNSVNLHRPNYPQNTAPNGPTYFGNAVNPNRPYGQSPVGSNKPNFIDGSIPEVGELDYPHRVENQQRKNKKEEIKEETQDSGSEEE</sequence>